<organism evidence="1">
    <name type="scientific">freshwater metagenome</name>
    <dbReference type="NCBI Taxonomy" id="449393"/>
    <lineage>
        <taxon>unclassified sequences</taxon>
        <taxon>metagenomes</taxon>
        <taxon>ecological metagenomes</taxon>
    </lineage>
</organism>
<protein>
    <submittedName>
        <fullName evidence="1">Unannotated protein</fullName>
    </submittedName>
</protein>
<dbReference type="EMBL" id="CAEZUC010000077">
    <property type="protein sequence ID" value="CAB4590658.1"/>
    <property type="molecule type" value="Genomic_DNA"/>
</dbReference>
<accession>A0A6J6G164</accession>
<name>A0A6J6G164_9ZZZZ</name>
<proteinExistence type="predicted"/>
<dbReference type="AlphaFoldDB" id="A0A6J6G164"/>
<sequence>MRLPATSVNFQLLPVGAAKRNVERPKSKANISSALADELINKSRPVIPASNSPDPTYIDISFGRK</sequence>
<reference evidence="1" key="1">
    <citation type="submission" date="2020-05" db="EMBL/GenBank/DDBJ databases">
        <authorList>
            <person name="Chiriac C."/>
            <person name="Salcher M."/>
            <person name="Ghai R."/>
            <person name="Kavagutti S V."/>
        </authorList>
    </citation>
    <scope>NUCLEOTIDE SEQUENCE</scope>
</reference>
<gene>
    <name evidence="1" type="ORF">UFOPK1776_00593</name>
</gene>
<evidence type="ECO:0000313" key="1">
    <source>
        <dbReference type="EMBL" id="CAB4590658.1"/>
    </source>
</evidence>